<proteinExistence type="predicted"/>
<dbReference type="AlphaFoldDB" id="A0A9K3IG53"/>
<name>A0A9K3IG53_HELAN</name>
<accession>A0A9K3IG53</accession>
<dbReference type="EMBL" id="MNCJ02000323">
    <property type="protein sequence ID" value="KAF5795930.1"/>
    <property type="molecule type" value="Genomic_DNA"/>
</dbReference>
<evidence type="ECO:0000313" key="2">
    <source>
        <dbReference type="Proteomes" id="UP000215914"/>
    </source>
</evidence>
<protein>
    <submittedName>
        <fullName evidence="1">Uncharacterized protein</fullName>
    </submittedName>
</protein>
<evidence type="ECO:0000313" key="1">
    <source>
        <dbReference type="EMBL" id="KAF5795930.1"/>
    </source>
</evidence>
<comment type="caution">
    <text evidence="1">The sequence shown here is derived from an EMBL/GenBank/DDBJ whole genome shotgun (WGS) entry which is preliminary data.</text>
</comment>
<dbReference type="Gramene" id="mRNA:HanXRQr2_Chr08g0345451">
    <property type="protein sequence ID" value="CDS:HanXRQr2_Chr08g0345451.1"/>
    <property type="gene ID" value="HanXRQr2_Chr08g0345451"/>
</dbReference>
<organism evidence="1 2">
    <name type="scientific">Helianthus annuus</name>
    <name type="common">Common sunflower</name>
    <dbReference type="NCBI Taxonomy" id="4232"/>
    <lineage>
        <taxon>Eukaryota</taxon>
        <taxon>Viridiplantae</taxon>
        <taxon>Streptophyta</taxon>
        <taxon>Embryophyta</taxon>
        <taxon>Tracheophyta</taxon>
        <taxon>Spermatophyta</taxon>
        <taxon>Magnoliopsida</taxon>
        <taxon>eudicotyledons</taxon>
        <taxon>Gunneridae</taxon>
        <taxon>Pentapetalae</taxon>
        <taxon>asterids</taxon>
        <taxon>campanulids</taxon>
        <taxon>Asterales</taxon>
        <taxon>Asteraceae</taxon>
        <taxon>Asteroideae</taxon>
        <taxon>Heliantheae alliance</taxon>
        <taxon>Heliantheae</taxon>
        <taxon>Helianthus</taxon>
    </lineage>
</organism>
<gene>
    <name evidence="1" type="ORF">HanXRQr2_Chr08g0345451</name>
</gene>
<keyword evidence="2" id="KW-1185">Reference proteome</keyword>
<sequence length="56" mass="6190">MERFGCSQLGNGVPAILTPPIPIFSLALKGQSYSGQHKFPVHPNLQSDTHLRRYPS</sequence>
<reference evidence="1" key="2">
    <citation type="submission" date="2020-06" db="EMBL/GenBank/DDBJ databases">
        <title>Helianthus annuus Genome sequencing and assembly Release 2.</title>
        <authorList>
            <person name="Gouzy J."/>
            <person name="Langlade N."/>
            <person name="Munos S."/>
        </authorList>
    </citation>
    <scope>NUCLEOTIDE SEQUENCE</scope>
    <source>
        <tissue evidence="1">Leaves</tissue>
    </source>
</reference>
<dbReference type="Proteomes" id="UP000215914">
    <property type="component" value="Unassembled WGS sequence"/>
</dbReference>
<reference evidence="1" key="1">
    <citation type="journal article" date="2017" name="Nature">
        <title>The sunflower genome provides insights into oil metabolism, flowering and Asterid evolution.</title>
        <authorList>
            <person name="Badouin H."/>
            <person name="Gouzy J."/>
            <person name="Grassa C.J."/>
            <person name="Murat F."/>
            <person name="Staton S.E."/>
            <person name="Cottret L."/>
            <person name="Lelandais-Briere C."/>
            <person name="Owens G.L."/>
            <person name="Carrere S."/>
            <person name="Mayjonade B."/>
            <person name="Legrand L."/>
            <person name="Gill N."/>
            <person name="Kane N.C."/>
            <person name="Bowers J.E."/>
            <person name="Hubner S."/>
            <person name="Bellec A."/>
            <person name="Berard A."/>
            <person name="Berges H."/>
            <person name="Blanchet N."/>
            <person name="Boniface M.C."/>
            <person name="Brunel D."/>
            <person name="Catrice O."/>
            <person name="Chaidir N."/>
            <person name="Claudel C."/>
            <person name="Donnadieu C."/>
            <person name="Faraut T."/>
            <person name="Fievet G."/>
            <person name="Helmstetter N."/>
            <person name="King M."/>
            <person name="Knapp S.J."/>
            <person name="Lai Z."/>
            <person name="Le Paslier M.C."/>
            <person name="Lippi Y."/>
            <person name="Lorenzon L."/>
            <person name="Mandel J.R."/>
            <person name="Marage G."/>
            <person name="Marchand G."/>
            <person name="Marquand E."/>
            <person name="Bret-Mestries E."/>
            <person name="Morien E."/>
            <person name="Nambeesan S."/>
            <person name="Nguyen T."/>
            <person name="Pegot-Espagnet P."/>
            <person name="Pouilly N."/>
            <person name="Raftis F."/>
            <person name="Sallet E."/>
            <person name="Schiex T."/>
            <person name="Thomas J."/>
            <person name="Vandecasteele C."/>
            <person name="Vares D."/>
            <person name="Vear F."/>
            <person name="Vautrin S."/>
            <person name="Crespi M."/>
            <person name="Mangin B."/>
            <person name="Burke J.M."/>
            <person name="Salse J."/>
            <person name="Munos S."/>
            <person name="Vincourt P."/>
            <person name="Rieseberg L.H."/>
            <person name="Langlade N.B."/>
        </authorList>
    </citation>
    <scope>NUCLEOTIDE SEQUENCE</scope>
    <source>
        <tissue evidence="1">Leaves</tissue>
    </source>
</reference>